<dbReference type="InterPro" id="IPR036249">
    <property type="entry name" value="Thioredoxin-like_sf"/>
</dbReference>
<proteinExistence type="inferred from homology"/>
<dbReference type="InterPro" id="IPR052565">
    <property type="entry name" value="Glutaredoxin-like_YDR286C"/>
</dbReference>
<keyword evidence="3" id="KW-1185">Reference proteome</keyword>
<protein>
    <recommendedName>
        <fullName evidence="1">Glutaredoxin-like protein</fullName>
    </recommendedName>
</protein>
<comment type="similarity">
    <text evidence="1">Belongs to the glutaredoxin family.</text>
</comment>
<dbReference type="PANTHER" id="PTHR33558:SF1">
    <property type="entry name" value="GLUTAREDOXIN-LIKE PROTEIN C5ORF63 HOMOLOG"/>
    <property type="match status" value="1"/>
</dbReference>
<sequence length="165" mass="19032">MDIKTISRLFGTRSILLLQCKANTTAHSATQLGVRVQHITCIGRTIRTTIRCTLLSGSSCAVYRPVNTTQVRGMSTTGSELPRVYLFTKDNCQLCEEAKEALEPIRHLFTLEEVDITLPENKVWWDLYKYDIPVFYMYDEFVCKHRADLDAFRRALEKYKHGYTA</sequence>
<keyword evidence="1" id="KW-0249">Electron transport</keyword>
<accession>A0A9D4KGL4</accession>
<comment type="caution">
    <text evidence="2">The sequence shown here is derived from an EMBL/GenBank/DDBJ whole genome shotgun (WGS) entry which is preliminary data.</text>
</comment>
<dbReference type="Proteomes" id="UP000828390">
    <property type="component" value="Unassembled WGS sequence"/>
</dbReference>
<dbReference type="Pfam" id="PF05768">
    <property type="entry name" value="Glrx-like"/>
    <property type="match status" value="1"/>
</dbReference>
<dbReference type="AlphaFoldDB" id="A0A9D4KGL4"/>
<dbReference type="OrthoDB" id="429967at2759"/>
<name>A0A9D4KGL4_DREPO</name>
<evidence type="ECO:0000313" key="2">
    <source>
        <dbReference type="EMBL" id="KAH3839148.1"/>
    </source>
</evidence>
<gene>
    <name evidence="2" type="ORF">DPMN_112572</name>
</gene>
<keyword evidence="1" id="KW-0813">Transport</keyword>
<evidence type="ECO:0000313" key="3">
    <source>
        <dbReference type="Proteomes" id="UP000828390"/>
    </source>
</evidence>
<dbReference type="Gene3D" id="3.40.30.10">
    <property type="entry name" value="Glutaredoxin"/>
    <property type="match status" value="1"/>
</dbReference>
<dbReference type="InterPro" id="IPR008554">
    <property type="entry name" value="Glutaredoxin-like"/>
</dbReference>
<reference evidence="2" key="2">
    <citation type="submission" date="2020-11" db="EMBL/GenBank/DDBJ databases">
        <authorList>
            <person name="McCartney M.A."/>
            <person name="Auch B."/>
            <person name="Kono T."/>
            <person name="Mallez S."/>
            <person name="Becker A."/>
            <person name="Gohl D.M."/>
            <person name="Silverstein K.A.T."/>
            <person name="Koren S."/>
            <person name="Bechman K.B."/>
            <person name="Herman A."/>
            <person name="Abrahante J.E."/>
            <person name="Garbe J."/>
        </authorList>
    </citation>
    <scope>NUCLEOTIDE SEQUENCE</scope>
    <source>
        <strain evidence="2">Duluth1</strain>
        <tissue evidence="2">Whole animal</tissue>
    </source>
</reference>
<dbReference type="PANTHER" id="PTHR33558">
    <property type="entry name" value="GLUTAREDOXIN-LIKE PROTEIN C5ORF63 HOMOLOG"/>
    <property type="match status" value="1"/>
</dbReference>
<organism evidence="2 3">
    <name type="scientific">Dreissena polymorpha</name>
    <name type="common">Zebra mussel</name>
    <name type="synonym">Mytilus polymorpha</name>
    <dbReference type="NCBI Taxonomy" id="45954"/>
    <lineage>
        <taxon>Eukaryota</taxon>
        <taxon>Metazoa</taxon>
        <taxon>Spiralia</taxon>
        <taxon>Lophotrochozoa</taxon>
        <taxon>Mollusca</taxon>
        <taxon>Bivalvia</taxon>
        <taxon>Autobranchia</taxon>
        <taxon>Heteroconchia</taxon>
        <taxon>Euheterodonta</taxon>
        <taxon>Imparidentia</taxon>
        <taxon>Neoheterodontei</taxon>
        <taxon>Myida</taxon>
        <taxon>Dreissenoidea</taxon>
        <taxon>Dreissenidae</taxon>
        <taxon>Dreissena</taxon>
    </lineage>
</organism>
<reference evidence="2" key="1">
    <citation type="journal article" date="2019" name="bioRxiv">
        <title>The Genome of the Zebra Mussel, Dreissena polymorpha: A Resource for Invasive Species Research.</title>
        <authorList>
            <person name="McCartney M.A."/>
            <person name="Auch B."/>
            <person name="Kono T."/>
            <person name="Mallez S."/>
            <person name="Zhang Y."/>
            <person name="Obille A."/>
            <person name="Becker A."/>
            <person name="Abrahante J.E."/>
            <person name="Garbe J."/>
            <person name="Badalamenti J.P."/>
            <person name="Herman A."/>
            <person name="Mangelson H."/>
            <person name="Liachko I."/>
            <person name="Sullivan S."/>
            <person name="Sone E.D."/>
            <person name="Koren S."/>
            <person name="Silverstein K.A.T."/>
            <person name="Beckman K.B."/>
            <person name="Gohl D.M."/>
        </authorList>
    </citation>
    <scope>NUCLEOTIDE SEQUENCE</scope>
    <source>
        <strain evidence="2">Duluth1</strain>
        <tissue evidence="2">Whole animal</tissue>
    </source>
</reference>
<dbReference type="SUPFAM" id="SSF52833">
    <property type="entry name" value="Thioredoxin-like"/>
    <property type="match status" value="1"/>
</dbReference>
<evidence type="ECO:0000256" key="1">
    <source>
        <dbReference type="RuleBase" id="RU363082"/>
    </source>
</evidence>
<dbReference type="EMBL" id="JAIWYP010000004">
    <property type="protein sequence ID" value="KAH3839148.1"/>
    <property type="molecule type" value="Genomic_DNA"/>
</dbReference>